<organism evidence="4 5">
    <name type="scientific">Escallonia herrerae</name>
    <dbReference type="NCBI Taxonomy" id="1293975"/>
    <lineage>
        <taxon>Eukaryota</taxon>
        <taxon>Viridiplantae</taxon>
        <taxon>Streptophyta</taxon>
        <taxon>Embryophyta</taxon>
        <taxon>Tracheophyta</taxon>
        <taxon>Spermatophyta</taxon>
        <taxon>Magnoliopsida</taxon>
        <taxon>eudicotyledons</taxon>
        <taxon>Gunneridae</taxon>
        <taxon>Pentapetalae</taxon>
        <taxon>asterids</taxon>
        <taxon>campanulids</taxon>
        <taxon>Escalloniales</taxon>
        <taxon>Escalloniaceae</taxon>
        <taxon>Escallonia</taxon>
    </lineage>
</organism>
<dbReference type="Gene3D" id="2.130.10.10">
    <property type="entry name" value="YVTN repeat-like/Quinoprotein amine dehydrogenase"/>
    <property type="match status" value="2"/>
</dbReference>
<dbReference type="InterPro" id="IPR015943">
    <property type="entry name" value="WD40/YVTN_repeat-like_dom_sf"/>
</dbReference>
<sequence>MGNEEALVVCGDKNLGVGITVWDLGTGQHLLHIPTCASPPHGLICLKNQYLVASQIHRPGSVGGGVIFTWPLNKPKAPLRNYPMEATGPLSCTKDGIYLAGGAPSGNIYIWEVTNGRLLKNWRAHLASLTCLVFSDDGSLLVSGSEDGMIVVWSMISLLDETDCGSFPSILSYSKEHTSFVTGLLSTSSRSSSVFVSSSLDGTCKVWDLVSGTLLGTMAFSAPITAIVLDPAEKFLFSGSADGRIFLSTLDVGLVEYPSICQEDQHIDM</sequence>
<dbReference type="SUPFAM" id="SSF50998">
    <property type="entry name" value="Quinoprotein alcohol dehydrogenase-like"/>
    <property type="match status" value="1"/>
</dbReference>
<dbReference type="PROSITE" id="PS50082">
    <property type="entry name" value="WD_REPEATS_2"/>
    <property type="match status" value="2"/>
</dbReference>
<dbReference type="EMBL" id="JAVXUP010000008">
    <property type="protein sequence ID" value="KAK3043280.1"/>
    <property type="molecule type" value="Genomic_DNA"/>
</dbReference>
<feature type="non-terminal residue" evidence="4">
    <location>
        <position position="269"/>
    </location>
</feature>
<dbReference type="Proteomes" id="UP001188597">
    <property type="component" value="Unassembled WGS sequence"/>
</dbReference>
<evidence type="ECO:0000256" key="1">
    <source>
        <dbReference type="ARBA" id="ARBA00022574"/>
    </source>
</evidence>
<feature type="repeat" description="WD" evidence="3">
    <location>
        <begin position="122"/>
        <end position="155"/>
    </location>
</feature>
<dbReference type="PRINTS" id="PR00320">
    <property type="entry name" value="GPROTEINBRPT"/>
</dbReference>
<dbReference type="PANTHER" id="PTHR18763:SF4">
    <property type="entry name" value="PROTEIN ROOT INITIATION DEFECTIVE 3-LIKE"/>
    <property type="match status" value="1"/>
</dbReference>
<reference evidence="4" key="1">
    <citation type="submission" date="2022-12" db="EMBL/GenBank/DDBJ databases">
        <title>Draft genome assemblies for two species of Escallonia (Escalloniales).</title>
        <authorList>
            <person name="Chanderbali A."/>
            <person name="Dervinis C."/>
            <person name="Anghel I."/>
            <person name="Soltis D."/>
            <person name="Soltis P."/>
            <person name="Zapata F."/>
        </authorList>
    </citation>
    <scope>NUCLEOTIDE SEQUENCE</scope>
    <source>
        <strain evidence="4">UCBG64.0493</strain>
        <tissue evidence="4">Leaf</tissue>
    </source>
</reference>
<dbReference type="GO" id="GO:0006364">
    <property type="term" value="P:rRNA processing"/>
    <property type="evidence" value="ECO:0007669"/>
    <property type="project" value="TreeGrafter"/>
</dbReference>
<dbReference type="Pfam" id="PF00400">
    <property type="entry name" value="WD40"/>
    <property type="match status" value="3"/>
</dbReference>
<dbReference type="GO" id="GO:0005656">
    <property type="term" value="C:nuclear pre-replicative complex"/>
    <property type="evidence" value="ECO:0007669"/>
    <property type="project" value="TreeGrafter"/>
</dbReference>
<dbReference type="PANTHER" id="PTHR18763">
    <property type="entry name" value="WD-REPEAT PROTEIN 18"/>
    <property type="match status" value="1"/>
</dbReference>
<evidence type="ECO:0000256" key="2">
    <source>
        <dbReference type="ARBA" id="ARBA00022737"/>
    </source>
</evidence>
<dbReference type="InterPro" id="IPR045227">
    <property type="entry name" value="WDR18/Ipi3/RID3"/>
</dbReference>
<gene>
    <name evidence="4" type="ORF">RJ639_002523</name>
</gene>
<evidence type="ECO:0000256" key="3">
    <source>
        <dbReference type="PROSITE-ProRule" id="PRU00221"/>
    </source>
</evidence>
<evidence type="ECO:0000313" key="4">
    <source>
        <dbReference type="EMBL" id="KAK3043280.1"/>
    </source>
</evidence>
<proteinExistence type="predicted"/>
<dbReference type="InterPro" id="IPR001680">
    <property type="entry name" value="WD40_rpt"/>
</dbReference>
<protein>
    <submittedName>
        <fullName evidence="4">Uncharacterized protein</fullName>
    </submittedName>
</protein>
<name>A0AA88XRI3_9ASTE</name>
<dbReference type="InterPro" id="IPR011047">
    <property type="entry name" value="Quinoprotein_ADH-like_sf"/>
</dbReference>
<feature type="repeat" description="WD" evidence="3">
    <location>
        <begin position="174"/>
        <end position="217"/>
    </location>
</feature>
<evidence type="ECO:0000313" key="5">
    <source>
        <dbReference type="Proteomes" id="UP001188597"/>
    </source>
</evidence>
<dbReference type="GO" id="GO:0120330">
    <property type="term" value="C:rixosome complex"/>
    <property type="evidence" value="ECO:0007669"/>
    <property type="project" value="TreeGrafter"/>
</dbReference>
<dbReference type="SMART" id="SM00320">
    <property type="entry name" value="WD40"/>
    <property type="match status" value="4"/>
</dbReference>
<comment type="caution">
    <text evidence="4">The sequence shown here is derived from an EMBL/GenBank/DDBJ whole genome shotgun (WGS) entry which is preliminary data.</text>
</comment>
<dbReference type="InterPro" id="IPR020472">
    <property type="entry name" value="WD40_PAC1"/>
</dbReference>
<keyword evidence="1 3" id="KW-0853">WD repeat</keyword>
<keyword evidence="2" id="KW-0677">Repeat</keyword>
<dbReference type="AlphaFoldDB" id="A0AA88XRI3"/>
<accession>A0AA88XRI3</accession>
<dbReference type="PROSITE" id="PS50294">
    <property type="entry name" value="WD_REPEATS_REGION"/>
    <property type="match status" value="1"/>
</dbReference>
<dbReference type="GO" id="GO:0006261">
    <property type="term" value="P:DNA-templated DNA replication"/>
    <property type="evidence" value="ECO:0007669"/>
    <property type="project" value="TreeGrafter"/>
</dbReference>
<keyword evidence="5" id="KW-1185">Reference proteome</keyword>